<feature type="coiled-coil region" evidence="1">
    <location>
        <begin position="49"/>
        <end position="110"/>
    </location>
</feature>
<organism evidence="2 3">
    <name type="scientific">Rubroshorea leprosula</name>
    <dbReference type="NCBI Taxonomy" id="152421"/>
    <lineage>
        <taxon>Eukaryota</taxon>
        <taxon>Viridiplantae</taxon>
        <taxon>Streptophyta</taxon>
        <taxon>Embryophyta</taxon>
        <taxon>Tracheophyta</taxon>
        <taxon>Spermatophyta</taxon>
        <taxon>Magnoliopsida</taxon>
        <taxon>eudicotyledons</taxon>
        <taxon>Gunneridae</taxon>
        <taxon>Pentapetalae</taxon>
        <taxon>rosids</taxon>
        <taxon>malvids</taxon>
        <taxon>Malvales</taxon>
        <taxon>Dipterocarpaceae</taxon>
        <taxon>Rubroshorea</taxon>
    </lineage>
</organism>
<evidence type="ECO:0000256" key="1">
    <source>
        <dbReference type="SAM" id="Coils"/>
    </source>
</evidence>
<gene>
    <name evidence="2" type="ORF">SLEP1_g3894</name>
</gene>
<reference evidence="2 3" key="1">
    <citation type="journal article" date="2021" name="Commun. Biol.">
        <title>The genome of Shorea leprosula (Dipterocarpaceae) highlights the ecological relevance of drought in aseasonal tropical rainforests.</title>
        <authorList>
            <person name="Ng K.K.S."/>
            <person name="Kobayashi M.J."/>
            <person name="Fawcett J.A."/>
            <person name="Hatakeyama M."/>
            <person name="Paape T."/>
            <person name="Ng C.H."/>
            <person name="Ang C.C."/>
            <person name="Tnah L.H."/>
            <person name="Lee C.T."/>
            <person name="Nishiyama T."/>
            <person name="Sese J."/>
            <person name="O'Brien M.J."/>
            <person name="Copetti D."/>
            <person name="Mohd Noor M.I."/>
            <person name="Ong R.C."/>
            <person name="Putra M."/>
            <person name="Sireger I.Z."/>
            <person name="Indrioko S."/>
            <person name="Kosugi Y."/>
            <person name="Izuno A."/>
            <person name="Isagi Y."/>
            <person name="Lee S.L."/>
            <person name="Shimizu K.K."/>
        </authorList>
    </citation>
    <scope>NUCLEOTIDE SEQUENCE [LARGE SCALE GENOMIC DNA]</scope>
    <source>
        <strain evidence="2">214</strain>
    </source>
</reference>
<protein>
    <submittedName>
        <fullName evidence="2">Uncharacterized protein</fullName>
    </submittedName>
</protein>
<keyword evidence="3" id="KW-1185">Reference proteome</keyword>
<proteinExistence type="predicted"/>
<accession>A0AAV5HSP4</accession>
<dbReference type="Proteomes" id="UP001054252">
    <property type="component" value="Unassembled WGS sequence"/>
</dbReference>
<comment type="caution">
    <text evidence="2">The sequence shown here is derived from an EMBL/GenBank/DDBJ whole genome shotgun (WGS) entry which is preliminary data.</text>
</comment>
<dbReference type="EMBL" id="BPVZ01000003">
    <property type="protein sequence ID" value="GKU89805.1"/>
    <property type="molecule type" value="Genomic_DNA"/>
</dbReference>
<evidence type="ECO:0000313" key="3">
    <source>
        <dbReference type="Proteomes" id="UP001054252"/>
    </source>
</evidence>
<name>A0AAV5HSP4_9ROSI</name>
<dbReference type="AlphaFoldDB" id="A0AAV5HSP4"/>
<evidence type="ECO:0000313" key="2">
    <source>
        <dbReference type="EMBL" id="GKU89805.1"/>
    </source>
</evidence>
<keyword evidence="1" id="KW-0175">Coiled coil</keyword>
<sequence length="157" mass="18223">MPSDLWGLPPYDLAAEESSSMQPEWQYDYHFGYGFDVIEEDALNEKFCLQVLRILISKADAEIDELENRLVSLQCELAWAEYDDWSVICCNALSKRIDCLEVSIKSLRNKDENDVEVHLLMHTQPAEKLGDILKVLLKSYCHNKDKQVWLLKNLLCI</sequence>